<evidence type="ECO:0000313" key="2">
    <source>
        <dbReference type="EMBL" id="KUN31379.1"/>
    </source>
</evidence>
<feature type="region of interest" description="Disordered" evidence="1">
    <location>
        <begin position="1"/>
        <end position="81"/>
    </location>
</feature>
<reference evidence="2 3" key="1">
    <citation type="submission" date="2015-10" db="EMBL/GenBank/DDBJ databases">
        <title>Draft genome sequence of Streptomyces corchorusii DSM 40340, type strain for the species Streptomyces corchorusii.</title>
        <authorList>
            <person name="Ruckert C."/>
            <person name="Winkler A."/>
            <person name="Kalinowski J."/>
            <person name="Kampfer P."/>
            <person name="Glaeser S."/>
        </authorList>
    </citation>
    <scope>NUCLEOTIDE SEQUENCE [LARGE SCALE GENOMIC DNA]</scope>
    <source>
        <strain evidence="2 3">DSM 40340</strain>
    </source>
</reference>
<comment type="caution">
    <text evidence="2">The sequence shown here is derived from an EMBL/GenBank/DDBJ whole genome shotgun (WGS) entry which is preliminary data.</text>
</comment>
<dbReference type="RefSeq" id="WP_014676956.1">
    <property type="nucleotide sequence ID" value="NZ_KQ948353.1"/>
</dbReference>
<dbReference type="AlphaFoldDB" id="A0A124HP80"/>
<evidence type="ECO:0000313" key="3">
    <source>
        <dbReference type="Proteomes" id="UP000053398"/>
    </source>
</evidence>
<protein>
    <submittedName>
        <fullName evidence="2">Uncharacterized protein</fullName>
    </submittedName>
</protein>
<feature type="compositionally biased region" description="Basic and acidic residues" evidence="1">
    <location>
        <begin position="59"/>
        <end position="74"/>
    </location>
</feature>
<organism evidence="2 3">
    <name type="scientific">Streptomyces corchorusii</name>
    <name type="common">Streptomyces chibaensis</name>
    <dbReference type="NCBI Taxonomy" id="1903"/>
    <lineage>
        <taxon>Bacteria</taxon>
        <taxon>Bacillati</taxon>
        <taxon>Actinomycetota</taxon>
        <taxon>Actinomycetes</taxon>
        <taxon>Kitasatosporales</taxon>
        <taxon>Streptomycetaceae</taxon>
        <taxon>Streptomyces</taxon>
    </lineage>
</organism>
<dbReference type="Proteomes" id="UP000053398">
    <property type="component" value="Unassembled WGS sequence"/>
</dbReference>
<feature type="compositionally biased region" description="Basic and acidic residues" evidence="1">
    <location>
        <begin position="1"/>
        <end position="17"/>
    </location>
</feature>
<evidence type="ECO:0000256" key="1">
    <source>
        <dbReference type="SAM" id="MobiDB-lite"/>
    </source>
</evidence>
<keyword evidence="3" id="KW-1185">Reference proteome</keyword>
<sequence>MTGHTDEPAERFGRARDEEEPGAHSGSESQARDRTVPGTAGAKEGYQPEEGTAAGEPLRGVRAEERPGERRQGDEETGSGR</sequence>
<name>A0A124HP80_STRCK</name>
<dbReference type="EMBL" id="LMWP01000006">
    <property type="protein sequence ID" value="KUN31379.1"/>
    <property type="molecule type" value="Genomic_DNA"/>
</dbReference>
<gene>
    <name evidence="2" type="ORF">AQJ11_07785</name>
</gene>
<accession>A0A124HP80</accession>
<proteinExistence type="predicted"/>